<dbReference type="GO" id="GO:0043161">
    <property type="term" value="P:proteasome-mediated ubiquitin-dependent protein catabolic process"/>
    <property type="evidence" value="ECO:0007669"/>
    <property type="project" value="InterPro"/>
</dbReference>
<dbReference type="PANTHER" id="PTHR13266:SF1">
    <property type="entry name" value="PROTEASOME INHIBITOR PI31 SUBUNIT"/>
    <property type="match status" value="1"/>
</dbReference>
<evidence type="ECO:0000256" key="6">
    <source>
        <dbReference type="ARBA" id="ARBA00022553"/>
    </source>
</evidence>
<comment type="caution">
    <text evidence="14">The sequence shown here is derived from an EMBL/GenBank/DDBJ whole genome shotgun (WGS) entry which is preliminary data.</text>
</comment>
<feature type="region of interest" description="Disordered" evidence="11">
    <location>
        <begin position="218"/>
        <end position="400"/>
    </location>
</feature>
<dbReference type="Gene3D" id="3.40.1000.30">
    <property type="match status" value="1"/>
</dbReference>
<evidence type="ECO:0000256" key="2">
    <source>
        <dbReference type="ARBA" id="ARBA00004496"/>
    </source>
</evidence>
<dbReference type="Pfam" id="PF08577">
    <property type="entry name" value="PI31_Prot_C"/>
    <property type="match status" value="1"/>
</dbReference>
<dbReference type="Pfam" id="PF11566">
    <property type="entry name" value="PI31_Prot_N"/>
    <property type="match status" value="1"/>
</dbReference>
<sequence length="400" mass="41759">MSDLTTTAAFEGMARALPTHPQGDDSSDLASSYEAIGLLLHSYLTSLGFTLIGLHEGRPLAECQSLAPRLPAAWNAGFGSLSFVYTHAQQQDDKTTHIFRVDKMGARVEIRGTTSSPSSSDSNAIHRFDVAARDVVQSSALPLRITLDADGKDTGDRRDLVDKLRRVFVSDAAVASLLTDVRTKIVQPLLGDVPAAGATEEQAEEREQVRTLREERFQQEMRDPNRPFGGDQPSSGADVPLPRPDELPESARPRRPAAPSGEFMPPGFDDEYDLNRPPAVGAGGLVMPGGSGRSPFNIGHDDLHPPGLGPHDPLRSSGLPFGGGGGGGGGFGGMHPTFDDPLFAGQGGRTGPGRGSGGEFDPQVPPGARYDPLGPGGGPRFPGPGSGQGGHPFGGGGGII</sequence>
<evidence type="ECO:0000256" key="11">
    <source>
        <dbReference type="SAM" id="MobiDB-lite"/>
    </source>
</evidence>
<evidence type="ECO:0000313" key="15">
    <source>
        <dbReference type="Proteomes" id="UP000076744"/>
    </source>
</evidence>
<evidence type="ECO:0000256" key="10">
    <source>
        <dbReference type="ARBA" id="ARBA00024805"/>
    </source>
</evidence>
<evidence type="ECO:0000259" key="13">
    <source>
        <dbReference type="Pfam" id="PF11566"/>
    </source>
</evidence>
<keyword evidence="6" id="KW-0597">Phosphoprotein</keyword>
<comment type="similarity">
    <text evidence="3">Belongs to the proteasome inhibitor PI31 family.</text>
</comment>
<feature type="domain" description="PI31 proteasome regulator C-terminal" evidence="12">
    <location>
        <begin position="298"/>
        <end position="375"/>
    </location>
</feature>
<comment type="function">
    <text evidence="10">Plays an important role in control of proteasome function. Inhibits the hydrolysis of protein and peptide substrates by the 20S proteasome. Also inhibits the activation of the proteasome by the proteasome regulatory proteins PA700 and PA28.</text>
</comment>
<dbReference type="PANTHER" id="PTHR13266">
    <property type="entry name" value="PROTEASOME INHIBITOR"/>
    <property type="match status" value="1"/>
</dbReference>
<organism evidence="14 15">
    <name type="scientific">Cordyceps fumosorosea (strain ARSEF 2679)</name>
    <name type="common">Isaria fumosorosea</name>
    <dbReference type="NCBI Taxonomy" id="1081104"/>
    <lineage>
        <taxon>Eukaryota</taxon>
        <taxon>Fungi</taxon>
        <taxon>Dikarya</taxon>
        <taxon>Ascomycota</taxon>
        <taxon>Pezizomycotina</taxon>
        <taxon>Sordariomycetes</taxon>
        <taxon>Hypocreomycetidae</taxon>
        <taxon>Hypocreales</taxon>
        <taxon>Cordycipitaceae</taxon>
        <taxon>Cordyceps</taxon>
    </lineage>
</organism>
<gene>
    <name evidence="14" type="ORF">ISF_02800</name>
</gene>
<feature type="compositionally biased region" description="Gly residues" evidence="11">
    <location>
        <begin position="281"/>
        <end position="292"/>
    </location>
</feature>
<keyword evidence="5" id="KW-0963">Cytoplasm</keyword>
<evidence type="ECO:0000256" key="7">
    <source>
        <dbReference type="ARBA" id="ARBA00022824"/>
    </source>
</evidence>
<evidence type="ECO:0000256" key="5">
    <source>
        <dbReference type="ARBA" id="ARBA00022490"/>
    </source>
</evidence>
<dbReference type="STRING" id="1081104.A0A168B2K1"/>
<protein>
    <submittedName>
        <fullName evidence="14">PI31 proteasome regulator</fullName>
    </submittedName>
</protein>
<dbReference type="InterPro" id="IPR045128">
    <property type="entry name" value="PI31-like"/>
</dbReference>
<dbReference type="RefSeq" id="XP_018706134.1">
    <property type="nucleotide sequence ID" value="XM_018846406.1"/>
</dbReference>
<dbReference type="OrthoDB" id="68090at2759"/>
<feature type="compositionally biased region" description="Gly residues" evidence="11">
    <location>
        <begin position="320"/>
        <end position="333"/>
    </location>
</feature>
<evidence type="ECO:0000256" key="1">
    <source>
        <dbReference type="ARBA" id="ARBA00004240"/>
    </source>
</evidence>
<evidence type="ECO:0000259" key="12">
    <source>
        <dbReference type="Pfam" id="PF08577"/>
    </source>
</evidence>
<reference evidence="14 15" key="1">
    <citation type="journal article" date="2016" name="Genome Biol. Evol.">
        <title>Divergent and convergent evolution of fungal pathogenicity.</title>
        <authorList>
            <person name="Shang Y."/>
            <person name="Xiao G."/>
            <person name="Zheng P."/>
            <person name="Cen K."/>
            <person name="Zhan S."/>
            <person name="Wang C."/>
        </authorList>
    </citation>
    <scope>NUCLEOTIDE SEQUENCE [LARGE SCALE GENOMIC DNA]</scope>
    <source>
        <strain evidence="14 15">ARSEF 2679</strain>
    </source>
</reference>
<dbReference type="GO" id="GO:0070628">
    <property type="term" value="F:proteasome binding"/>
    <property type="evidence" value="ECO:0007669"/>
    <property type="project" value="InterPro"/>
</dbReference>
<keyword evidence="7" id="KW-0256">Endoplasmic reticulum</keyword>
<evidence type="ECO:0000313" key="14">
    <source>
        <dbReference type="EMBL" id="OAA69530.1"/>
    </source>
</evidence>
<feature type="domain" description="PI31 proteasome regulator N-terminal" evidence="13">
    <location>
        <begin position="26"/>
        <end position="190"/>
    </location>
</feature>
<dbReference type="Proteomes" id="UP000076744">
    <property type="component" value="Unassembled WGS sequence"/>
</dbReference>
<name>A0A168B2K1_CORFA</name>
<dbReference type="InterPro" id="IPR021625">
    <property type="entry name" value="PI31_Prot_N"/>
</dbReference>
<evidence type="ECO:0000256" key="3">
    <source>
        <dbReference type="ARBA" id="ARBA00006405"/>
    </source>
</evidence>
<dbReference type="InterPro" id="IPR013886">
    <property type="entry name" value="PI31_Prot_C"/>
</dbReference>
<evidence type="ECO:0000256" key="9">
    <source>
        <dbReference type="ARBA" id="ARBA00022990"/>
    </source>
</evidence>
<dbReference type="GO" id="GO:0004866">
    <property type="term" value="F:endopeptidase inhibitor activity"/>
    <property type="evidence" value="ECO:0007669"/>
    <property type="project" value="InterPro"/>
</dbReference>
<keyword evidence="8 14" id="KW-0647">Proteasome</keyword>
<keyword evidence="15" id="KW-1185">Reference proteome</keyword>
<feature type="compositionally biased region" description="Gly residues" evidence="11">
    <location>
        <begin position="345"/>
        <end position="358"/>
    </location>
</feature>
<accession>A0A168B2K1</accession>
<proteinExistence type="inferred from homology"/>
<dbReference type="GeneID" id="30019092"/>
<keyword evidence="4" id="KW-0488">Methylation</keyword>
<feature type="compositionally biased region" description="Basic and acidic residues" evidence="11">
    <location>
        <begin position="243"/>
        <end position="252"/>
    </location>
</feature>
<dbReference type="GO" id="GO:0005783">
    <property type="term" value="C:endoplasmic reticulum"/>
    <property type="evidence" value="ECO:0007669"/>
    <property type="project" value="UniProtKB-SubCell"/>
</dbReference>
<dbReference type="GO" id="GO:0000502">
    <property type="term" value="C:proteasome complex"/>
    <property type="evidence" value="ECO:0007669"/>
    <property type="project" value="UniProtKB-KW"/>
</dbReference>
<comment type="subcellular location">
    <subcellularLocation>
        <location evidence="2">Cytoplasm</location>
    </subcellularLocation>
    <subcellularLocation>
        <location evidence="1">Endoplasmic reticulum</location>
    </subcellularLocation>
</comment>
<keyword evidence="9" id="KW-0007">Acetylation</keyword>
<dbReference type="EMBL" id="AZHB01000005">
    <property type="protein sequence ID" value="OAA69530.1"/>
    <property type="molecule type" value="Genomic_DNA"/>
</dbReference>
<feature type="compositionally biased region" description="Gly residues" evidence="11">
    <location>
        <begin position="374"/>
        <end position="400"/>
    </location>
</feature>
<dbReference type="AlphaFoldDB" id="A0A168B2K1"/>
<evidence type="ECO:0000256" key="8">
    <source>
        <dbReference type="ARBA" id="ARBA00022942"/>
    </source>
</evidence>
<evidence type="ECO:0000256" key="4">
    <source>
        <dbReference type="ARBA" id="ARBA00022481"/>
    </source>
</evidence>